<evidence type="ECO:0000313" key="1">
    <source>
        <dbReference type="EMBL" id="ACE04009.1"/>
    </source>
</evidence>
<dbReference type="STRING" id="331678.Cphamn1_1070"/>
<reference evidence="1" key="1">
    <citation type="submission" date="2008-06" db="EMBL/GenBank/DDBJ databases">
        <title>Complete sequence of Chlorobium phaeobacteroides BS1.</title>
        <authorList>
            <consortium name="US DOE Joint Genome Institute"/>
            <person name="Lucas S."/>
            <person name="Copeland A."/>
            <person name="Lapidus A."/>
            <person name="Glavina del Rio T."/>
            <person name="Dalin E."/>
            <person name="Tice H."/>
            <person name="Bruce D."/>
            <person name="Goodwin L."/>
            <person name="Pitluck S."/>
            <person name="Schmutz J."/>
            <person name="Larimer F."/>
            <person name="Land M."/>
            <person name="Hauser L."/>
            <person name="Kyrpides N."/>
            <person name="Ovchinnikova G."/>
            <person name="Li T."/>
            <person name="Liu Z."/>
            <person name="Zhao F."/>
            <person name="Overmann J."/>
            <person name="Bryant D.A."/>
            <person name="Richardson P."/>
        </authorList>
    </citation>
    <scope>NUCLEOTIDE SEQUENCE [LARGE SCALE GENOMIC DNA]</scope>
    <source>
        <strain evidence="1">BS1</strain>
    </source>
</reference>
<proteinExistence type="predicted"/>
<dbReference type="HOGENOM" id="CLU_2536478_0_0_10"/>
<protein>
    <submittedName>
        <fullName evidence="1">Uncharacterized protein</fullName>
    </submittedName>
</protein>
<dbReference type="KEGG" id="cpb:Cphamn1_1070"/>
<gene>
    <name evidence="1" type="ordered locus">Cphamn1_1070</name>
</gene>
<sequence length="83" mass="8616">MANSGQNDFLNDPLKIAGALAGGAFLLSPLGRPILHGASRLAFTGLGLYAAGKAAGKAADAFMDFAELSDNDRETEGEEELFE</sequence>
<organism evidence="1">
    <name type="scientific">Chlorobium phaeobacteroides (strain BS1)</name>
    <dbReference type="NCBI Taxonomy" id="331678"/>
    <lineage>
        <taxon>Bacteria</taxon>
        <taxon>Pseudomonadati</taxon>
        <taxon>Chlorobiota</taxon>
        <taxon>Chlorobiia</taxon>
        <taxon>Chlorobiales</taxon>
        <taxon>Chlorobiaceae</taxon>
        <taxon>Chlorobium/Pelodictyon group</taxon>
        <taxon>Chlorobium</taxon>
    </lineage>
</organism>
<dbReference type="EMBL" id="CP001101">
    <property type="protein sequence ID" value="ACE04009.1"/>
    <property type="molecule type" value="Genomic_DNA"/>
</dbReference>
<dbReference type="AlphaFoldDB" id="B3EQH6"/>
<accession>B3EQH6</accession>
<name>B3EQH6_CHLPB</name>